<keyword evidence="2" id="KW-0808">Transferase</keyword>
<organism evidence="2 3">
    <name type="scientific">Peribacillus psychrosaccharolyticus</name>
    <name type="common">Bacillus psychrosaccharolyticus</name>
    <dbReference type="NCBI Taxonomy" id="1407"/>
    <lineage>
        <taxon>Bacteria</taxon>
        <taxon>Bacillati</taxon>
        <taxon>Bacillota</taxon>
        <taxon>Bacilli</taxon>
        <taxon>Bacillales</taxon>
        <taxon>Bacillaceae</taxon>
        <taxon>Peribacillus</taxon>
    </lineage>
</organism>
<dbReference type="Gene3D" id="3.40.50.150">
    <property type="entry name" value="Vaccinia Virus protein VP39"/>
    <property type="match status" value="1"/>
</dbReference>
<dbReference type="InterPro" id="IPR052356">
    <property type="entry name" value="Thiol_S-MT"/>
</dbReference>
<protein>
    <submittedName>
        <fullName evidence="2">Class I SAM-dependent methyltransferase</fullName>
    </submittedName>
</protein>
<dbReference type="InterPro" id="IPR013216">
    <property type="entry name" value="Methyltransf_11"/>
</dbReference>
<reference evidence="2 3" key="1">
    <citation type="submission" date="2021-01" db="EMBL/GenBank/DDBJ databases">
        <title>FDA dAtabase for Regulatory Grade micrObial Sequences (FDA-ARGOS): Supporting development and validation of Infectious Disease Dx tests.</title>
        <authorList>
            <person name="Nelson B."/>
            <person name="Plummer A."/>
            <person name="Tallon L."/>
            <person name="Sadzewicz L."/>
            <person name="Zhao X."/>
            <person name="Boylan J."/>
            <person name="Ott S."/>
            <person name="Bowen H."/>
            <person name="Vavikolanu K."/>
            <person name="Mehta A."/>
            <person name="Aluvathingal J."/>
            <person name="Nadendla S."/>
            <person name="Myers T."/>
            <person name="Yan Y."/>
            <person name="Sichtig H."/>
        </authorList>
    </citation>
    <scope>NUCLEOTIDE SEQUENCE [LARGE SCALE GENOMIC DNA]</scope>
    <source>
        <strain evidence="2 3">FDAARGOS_1161</strain>
    </source>
</reference>
<keyword evidence="3" id="KW-1185">Reference proteome</keyword>
<dbReference type="AlphaFoldDB" id="A0A974NQK2"/>
<gene>
    <name evidence="2" type="ORF">I6J18_09325</name>
</gene>
<dbReference type="InterPro" id="IPR029063">
    <property type="entry name" value="SAM-dependent_MTases_sf"/>
</dbReference>
<dbReference type="Pfam" id="PF08241">
    <property type="entry name" value="Methyltransf_11"/>
    <property type="match status" value="1"/>
</dbReference>
<proteinExistence type="predicted"/>
<dbReference type="SUPFAM" id="SSF53335">
    <property type="entry name" value="S-adenosyl-L-methionine-dependent methyltransferases"/>
    <property type="match status" value="1"/>
</dbReference>
<evidence type="ECO:0000313" key="3">
    <source>
        <dbReference type="Proteomes" id="UP000595254"/>
    </source>
</evidence>
<sequence length="197" mass="22568">MSRIFSKWYDFIMGPLEKGKFKTVRKDLLQRANGSVLEIGSGTGVNFPYYHSVTKVTAIEPSQHMIERSRKRREMSVVPIQIIQDNAERLPFDDDTFDTVVATLVLCTIPNPEAALQEMKRVCKPEGKILMFEHVKMNNVVLANLQEYLTPLWKKVCDGCCLNRDTLQMINENGLQIVHKKTFYNGLFIQVEVGITD</sequence>
<dbReference type="GO" id="GO:0032259">
    <property type="term" value="P:methylation"/>
    <property type="evidence" value="ECO:0007669"/>
    <property type="project" value="UniProtKB-KW"/>
</dbReference>
<dbReference type="KEGG" id="ppsr:I6J18_09325"/>
<keyword evidence="2" id="KW-0489">Methyltransferase</keyword>
<dbReference type="CDD" id="cd02440">
    <property type="entry name" value="AdoMet_MTases"/>
    <property type="match status" value="1"/>
</dbReference>
<name>A0A974NQK2_PERPY</name>
<evidence type="ECO:0000313" key="2">
    <source>
        <dbReference type="EMBL" id="QQT02011.1"/>
    </source>
</evidence>
<accession>A0A974NQK2</accession>
<dbReference type="GO" id="GO:0008757">
    <property type="term" value="F:S-adenosylmethionine-dependent methyltransferase activity"/>
    <property type="evidence" value="ECO:0007669"/>
    <property type="project" value="InterPro"/>
</dbReference>
<dbReference type="RefSeq" id="WP_040375497.1">
    <property type="nucleotide sequence ID" value="NZ_CP068053.1"/>
</dbReference>
<dbReference type="PANTHER" id="PTHR45036:SF1">
    <property type="entry name" value="METHYLTRANSFERASE LIKE 7A"/>
    <property type="match status" value="1"/>
</dbReference>
<dbReference type="PANTHER" id="PTHR45036">
    <property type="entry name" value="METHYLTRANSFERASE LIKE 7B"/>
    <property type="match status" value="1"/>
</dbReference>
<dbReference type="Proteomes" id="UP000595254">
    <property type="component" value="Chromosome"/>
</dbReference>
<evidence type="ECO:0000259" key="1">
    <source>
        <dbReference type="Pfam" id="PF08241"/>
    </source>
</evidence>
<dbReference type="EMBL" id="CP068053">
    <property type="protein sequence ID" value="QQT02011.1"/>
    <property type="molecule type" value="Genomic_DNA"/>
</dbReference>
<feature type="domain" description="Methyltransferase type 11" evidence="1">
    <location>
        <begin position="37"/>
        <end position="130"/>
    </location>
</feature>